<sequence>MRKISILFILSLAVFLFSSDNYFTQESVEHFKNLLEDQGFTVQEGSLYLFNPADLFGNYILPSCFCNNADSPYAVYLIPEGPGQVSPNKYPWTYKLKENEAIIYLGWTPPPLVYFSYQTFIAGRFYNDAFHRIFGNLGDTINISTINTGESIKEETKGTKFNAPTIIISTPDRNTDAVLRAEIARAGFDVGIVNTEVLPSALLRLGLERDDDELTFLFRAAFFENEADREFYTSDPPLVGYKEILVKPPYQSNFRGWVFRVTPPEDLKSDPFPIPPLRIRATGDTSELELAKTMDRLREAILKEYEGLQFSELKSYRWFEESYHGIQTITDVFGETRDTVYFRTDTFELSESGEDFVIVYGPIHSLTGKSIYSSFILYTGDIVKDLLPLQSRIMLGFLSVNSQMSEESKLGLKGSAKQFLPDDPNADLFYVWKIARTNPDNEDYCVIVPEPNYERITYNELFVAFRAYINPKLAVSAAYEEILMDKVIYFSQEK</sequence>
<dbReference type="Proteomes" id="UP000250796">
    <property type="component" value="Chromosome MESINF"/>
</dbReference>
<keyword evidence="1" id="KW-0732">Signal</keyword>
<protein>
    <submittedName>
        <fullName evidence="2">Uncharacterized protein</fullName>
    </submittedName>
</protein>
<reference evidence="2 3" key="1">
    <citation type="submission" date="2017-01" db="EMBL/GenBank/DDBJ databases">
        <authorList>
            <person name="Erauso G."/>
        </authorList>
    </citation>
    <scope>NUCLEOTIDE SEQUENCE [LARGE SCALE GENOMIC DNA]</scope>
    <source>
        <strain evidence="2">MESINF1</strain>
    </source>
</reference>
<dbReference type="EMBL" id="LS974202">
    <property type="protein sequence ID" value="SSC12736.1"/>
    <property type="molecule type" value="Genomic_DNA"/>
</dbReference>
<gene>
    <name evidence="2" type="ORF">MESINF_1292</name>
</gene>
<proteinExistence type="predicted"/>
<feature type="chain" id="PRO_5030730521" evidence="1">
    <location>
        <begin position="19"/>
        <end position="494"/>
    </location>
</feature>
<evidence type="ECO:0000313" key="2">
    <source>
        <dbReference type="EMBL" id="SSC12736.1"/>
    </source>
</evidence>
<dbReference type="KEGG" id="minf:MESINF_1292"/>
<evidence type="ECO:0000256" key="1">
    <source>
        <dbReference type="SAM" id="SignalP"/>
    </source>
</evidence>
<dbReference type="AlphaFoldDB" id="A0A7Z7PNX1"/>
<accession>A0A7Z7PNX1</accession>
<organism evidence="2 3">
    <name type="scientific">Mesotoga infera</name>
    <dbReference type="NCBI Taxonomy" id="1236046"/>
    <lineage>
        <taxon>Bacteria</taxon>
        <taxon>Thermotogati</taxon>
        <taxon>Thermotogota</taxon>
        <taxon>Thermotogae</taxon>
        <taxon>Kosmotogales</taxon>
        <taxon>Kosmotogaceae</taxon>
        <taxon>Mesotoga</taxon>
    </lineage>
</organism>
<keyword evidence="3" id="KW-1185">Reference proteome</keyword>
<name>A0A7Z7PNX1_9BACT</name>
<evidence type="ECO:0000313" key="3">
    <source>
        <dbReference type="Proteomes" id="UP000250796"/>
    </source>
</evidence>
<feature type="signal peptide" evidence="1">
    <location>
        <begin position="1"/>
        <end position="18"/>
    </location>
</feature>
<dbReference type="RefSeq" id="WP_169698980.1">
    <property type="nucleotide sequence ID" value="NZ_LS974202.1"/>
</dbReference>